<dbReference type="AlphaFoldDB" id="A0A2P2CGH9"/>
<evidence type="ECO:0000256" key="7">
    <source>
        <dbReference type="ARBA" id="ARBA00022801"/>
    </source>
</evidence>
<evidence type="ECO:0000256" key="6">
    <source>
        <dbReference type="ARBA" id="ARBA00022631"/>
    </source>
</evidence>
<keyword evidence="6" id="KW-0659">Purine metabolism</keyword>
<dbReference type="InterPro" id="IPR023416">
    <property type="entry name" value="Transthyretin/HIU_hydrolase_d"/>
</dbReference>
<name>A0A2P2CGH9_9ZZZZ</name>
<dbReference type="Pfam" id="PF00576">
    <property type="entry name" value="Transthyretin"/>
    <property type="match status" value="1"/>
</dbReference>
<accession>A0A2P2CGH9</accession>
<proteinExistence type="inferred from homology"/>
<evidence type="ECO:0000256" key="4">
    <source>
        <dbReference type="ARBA" id="ARBA00011881"/>
    </source>
</evidence>
<dbReference type="PANTHER" id="PTHR10395:SF7">
    <property type="entry name" value="5-HYDROXYISOURATE HYDROLASE"/>
    <property type="match status" value="1"/>
</dbReference>
<dbReference type="GO" id="GO:0033971">
    <property type="term" value="F:hydroxyisourate hydrolase activity"/>
    <property type="evidence" value="ECO:0007669"/>
    <property type="project" value="UniProtKB-EC"/>
</dbReference>
<comment type="catalytic activity">
    <reaction evidence="1">
        <text>5-hydroxyisourate + H2O = 5-hydroxy-2-oxo-4-ureido-2,5-dihydro-1H-imidazole-5-carboxylate + H(+)</text>
        <dbReference type="Rhea" id="RHEA:23736"/>
        <dbReference type="ChEBI" id="CHEBI:15377"/>
        <dbReference type="ChEBI" id="CHEBI:15378"/>
        <dbReference type="ChEBI" id="CHEBI:18072"/>
        <dbReference type="ChEBI" id="CHEBI:58639"/>
        <dbReference type="EC" id="3.5.2.17"/>
    </reaction>
</comment>
<evidence type="ECO:0000256" key="1">
    <source>
        <dbReference type="ARBA" id="ARBA00001043"/>
    </source>
</evidence>
<gene>
    <name evidence="9" type="primary">pucM</name>
    <name evidence="9" type="ORF">NOCA1240130</name>
</gene>
<evidence type="ECO:0000256" key="2">
    <source>
        <dbReference type="ARBA" id="ARBA00002704"/>
    </source>
</evidence>
<dbReference type="InterPro" id="IPR000895">
    <property type="entry name" value="Transthyretin/HIU_hydrolase"/>
</dbReference>
<dbReference type="EC" id="3.5.2.17" evidence="5"/>
<dbReference type="GO" id="GO:0006144">
    <property type="term" value="P:purine nucleobase metabolic process"/>
    <property type="evidence" value="ECO:0007669"/>
    <property type="project" value="UniProtKB-KW"/>
</dbReference>
<comment type="function">
    <text evidence="2">Catalyzes the hydrolysis of 5-hydroxyisourate (HIU) to 2-oxo-4-hydroxy-4-carboxy-5-ureidoimidazoline (OHCU).</text>
</comment>
<dbReference type="SUPFAM" id="SSF49472">
    <property type="entry name" value="Transthyretin (synonym: prealbumin)"/>
    <property type="match status" value="1"/>
</dbReference>
<comment type="subunit">
    <text evidence="4">Homotetramer.</text>
</comment>
<dbReference type="PROSITE" id="PS00769">
    <property type="entry name" value="TRANSTHYRETIN_2"/>
    <property type="match status" value="1"/>
</dbReference>
<dbReference type="InterPro" id="IPR014306">
    <property type="entry name" value="Hydroxyisourate_hydrolase"/>
</dbReference>
<dbReference type="CDD" id="cd05822">
    <property type="entry name" value="TLP_HIUase"/>
    <property type="match status" value="1"/>
</dbReference>
<dbReference type="PANTHER" id="PTHR10395">
    <property type="entry name" value="URICASE AND TRANSTHYRETIN-RELATED"/>
    <property type="match status" value="1"/>
</dbReference>
<sequence>MASLSTHVLDVSTGRPASGLRVTLESADGTLLAEGVTDADGRVGDLAADLVAGDHVLRFGTGAWFADQGVPAFYPAVVVTFAVSDDEHYHVPLLLSPFGYSTYRGS</sequence>
<feature type="domain" description="Transthyretin/hydroxyisourate hydrolase" evidence="8">
    <location>
        <begin position="4"/>
        <end position="105"/>
    </location>
</feature>
<protein>
    <recommendedName>
        <fullName evidence="5">hydroxyisourate hydrolase</fullName>
        <ecNumber evidence="5">3.5.2.17</ecNumber>
    </recommendedName>
</protein>
<comment type="similarity">
    <text evidence="3">Belongs to the transthyretin family. 5-hydroxyisourate hydrolase subfamily.</text>
</comment>
<dbReference type="InterPro" id="IPR036817">
    <property type="entry name" value="Transthyretin/HIU_hydrolase_sf"/>
</dbReference>
<reference evidence="9" key="1">
    <citation type="submission" date="2015-08" db="EMBL/GenBank/DDBJ databases">
        <authorList>
            <person name="Babu N.S."/>
            <person name="Beckwith C.J."/>
            <person name="Beseler K.G."/>
            <person name="Brison A."/>
            <person name="Carone J.V."/>
            <person name="Caskin T.P."/>
            <person name="Diamond M."/>
            <person name="Durham M.E."/>
            <person name="Foxe J.M."/>
            <person name="Go M."/>
            <person name="Henderson B.A."/>
            <person name="Jones I.B."/>
            <person name="McGettigan J.A."/>
            <person name="Micheletti S.J."/>
            <person name="Nasrallah M.E."/>
            <person name="Ortiz D."/>
            <person name="Piller C.R."/>
            <person name="Privatt S.R."/>
            <person name="Schneider S.L."/>
            <person name="Sharp S."/>
            <person name="Smith T.C."/>
            <person name="Stanton J.D."/>
            <person name="Ullery H.E."/>
            <person name="Wilson R.J."/>
            <person name="Serrano M.G."/>
            <person name="Buck G."/>
            <person name="Lee V."/>
            <person name="Wang Y."/>
            <person name="Carvalho R."/>
            <person name="Voegtly L."/>
            <person name="Shi R."/>
            <person name="Duckworth R."/>
            <person name="Johnson A."/>
            <person name="Loviza R."/>
            <person name="Walstead R."/>
            <person name="Shah Z."/>
            <person name="Kiflezghi M."/>
            <person name="Wade K."/>
            <person name="Ball S.L."/>
            <person name="Bradley K.W."/>
            <person name="Asai D.J."/>
            <person name="Bowman C.A."/>
            <person name="Russell D.A."/>
            <person name="Pope W.H."/>
            <person name="Jacobs-Sera D."/>
            <person name="Hendrix R.W."/>
            <person name="Hatfull G.F."/>
        </authorList>
    </citation>
    <scope>NUCLEOTIDE SEQUENCE</scope>
</reference>
<evidence type="ECO:0000256" key="3">
    <source>
        <dbReference type="ARBA" id="ARBA00009850"/>
    </source>
</evidence>
<dbReference type="InterPro" id="IPR023419">
    <property type="entry name" value="Transthyretin_CS"/>
</dbReference>
<dbReference type="PROSITE" id="PS00768">
    <property type="entry name" value="TRANSTHYRETIN_1"/>
    <property type="match status" value="1"/>
</dbReference>
<organism evidence="9">
    <name type="scientific">metagenome</name>
    <dbReference type="NCBI Taxonomy" id="256318"/>
    <lineage>
        <taxon>unclassified sequences</taxon>
        <taxon>metagenomes</taxon>
    </lineage>
</organism>
<dbReference type="InterPro" id="IPR023418">
    <property type="entry name" value="Thyroxine_BS"/>
</dbReference>
<dbReference type="EMBL" id="CZKB01000017">
    <property type="protein sequence ID" value="CUR61027.1"/>
    <property type="molecule type" value="Genomic_DNA"/>
</dbReference>
<keyword evidence="7 9" id="KW-0378">Hydrolase</keyword>
<evidence type="ECO:0000256" key="5">
    <source>
        <dbReference type="ARBA" id="ARBA00012609"/>
    </source>
</evidence>
<evidence type="ECO:0000259" key="8">
    <source>
        <dbReference type="Pfam" id="PF00576"/>
    </source>
</evidence>
<evidence type="ECO:0000313" key="9">
    <source>
        <dbReference type="EMBL" id="CUR61027.1"/>
    </source>
</evidence>
<dbReference type="NCBIfam" id="TIGR02962">
    <property type="entry name" value="hdxy_isourate"/>
    <property type="match status" value="1"/>
</dbReference>
<dbReference type="Gene3D" id="2.60.40.180">
    <property type="entry name" value="Transthyretin/hydroxyisourate hydrolase domain"/>
    <property type="match status" value="1"/>
</dbReference>
<dbReference type="PRINTS" id="PR00189">
    <property type="entry name" value="TRNSTHYRETIN"/>
</dbReference>